<reference evidence="1" key="1">
    <citation type="submission" date="2018-05" db="EMBL/GenBank/DDBJ databases">
        <authorList>
            <person name="Lanie J.A."/>
            <person name="Ng W.-L."/>
            <person name="Kazmierczak K.M."/>
            <person name="Andrzejewski T.M."/>
            <person name="Davidsen T.M."/>
            <person name="Wayne K.J."/>
            <person name="Tettelin H."/>
            <person name="Glass J.I."/>
            <person name="Rusch D."/>
            <person name="Podicherti R."/>
            <person name="Tsui H.-C.T."/>
            <person name="Winkler M.E."/>
        </authorList>
    </citation>
    <scope>NUCLEOTIDE SEQUENCE</scope>
</reference>
<gene>
    <name evidence="1" type="ORF">METZ01_LOCUS460301</name>
</gene>
<name>A0A383AHY8_9ZZZZ</name>
<dbReference type="AlphaFoldDB" id="A0A383AHY8"/>
<dbReference type="EMBL" id="UINC01192343">
    <property type="protein sequence ID" value="SVE07447.1"/>
    <property type="molecule type" value="Genomic_DNA"/>
</dbReference>
<sequence>MEKEAHIQCDCGSKQYGYYADQGLCFVCFKCGKFAVDGFNPDIEEIFKANPMILLKLI</sequence>
<evidence type="ECO:0000313" key="1">
    <source>
        <dbReference type="EMBL" id="SVE07447.1"/>
    </source>
</evidence>
<feature type="non-terminal residue" evidence="1">
    <location>
        <position position="58"/>
    </location>
</feature>
<protein>
    <submittedName>
        <fullName evidence="1">Uncharacterized protein</fullName>
    </submittedName>
</protein>
<accession>A0A383AHY8</accession>
<proteinExistence type="predicted"/>
<organism evidence="1">
    <name type="scientific">marine metagenome</name>
    <dbReference type="NCBI Taxonomy" id="408172"/>
    <lineage>
        <taxon>unclassified sequences</taxon>
        <taxon>metagenomes</taxon>
        <taxon>ecological metagenomes</taxon>
    </lineage>
</organism>